<dbReference type="AlphaFoldDB" id="A0A9P5E918"/>
<dbReference type="EMBL" id="LUFC02000165">
    <property type="protein sequence ID" value="KAF4500900.1"/>
    <property type="molecule type" value="Genomic_DNA"/>
</dbReference>
<keyword evidence="3" id="KW-1185">Reference proteome</keyword>
<organism evidence="2 3">
    <name type="scientific">Fusarium agapanthi</name>
    <dbReference type="NCBI Taxonomy" id="1803897"/>
    <lineage>
        <taxon>Eukaryota</taxon>
        <taxon>Fungi</taxon>
        <taxon>Dikarya</taxon>
        <taxon>Ascomycota</taxon>
        <taxon>Pezizomycotina</taxon>
        <taxon>Sordariomycetes</taxon>
        <taxon>Hypocreomycetidae</taxon>
        <taxon>Hypocreales</taxon>
        <taxon>Nectriaceae</taxon>
        <taxon>Fusarium</taxon>
        <taxon>Fusarium fujikuroi species complex</taxon>
    </lineage>
</organism>
<comment type="caution">
    <text evidence="2">The sequence shown here is derived from an EMBL/GenBank/DDBJ whole genome shotgun (WGS) entry which is preliminary data.</text>
</comment>
<accession>A0A9P5E918</accession>
<feature type="compositionally biased region" description="Acidic residues" evidence="1">
    <location>
        <begin position="254"/>
        <end position="265"/>
    </location>
</feature>
<dbReference type="OrthoDB" id="6123at2759"/>
<feature type="compositionally biased region" description="Acidic residues" evidence="1">
    <location>
        <begin position="143"/>
        <end position="154"/>
    </location>
</feature>
<proteinExistence type="predicted"/>
<feature type="non-terminal residue" evidence="2">
    <location>
        <position position="265"/>
    </location>
</feature>
<evidence type="ECO:0000313" key="2">
    <source>
        <dbReference type="EMBL" id="KAF4500900.1"/>
    </source>
</evidence>
<protein>
    <submittedName>
        <fullName evidence="2">Inner centromere -related pic1</fullName>
    </submittedName>
</protein>
<dbReference type="Proteomes" id="UP000737391">
    <property type="component" value="Unassembled WGS sequence"/>
</dbReference>
<feature type="compositionally biased region" description="Polar residues" evidence="1">
    <location>
        <begin position="240"/>
        <end position="252"/>
    </location>
</feature>
<name>A0A9P5E918_9HYPO</name>
<evidence type="ECO:0000313" key="3">
    <source>
        <dbReference type="Proteomes" id="UP000737391"/>
    </source>
</evidence>
<gene>
    <name evidence="2" type="ORF">FAGAP_2915</name>
</gene>
<evidence type="ECO:0000256" key="1">
    <source>
        <dbReference type="SAM" id="MobiDB-lite"/>
    </source>
</evidence>
<feature type="region of interest" description="Disordered" evidence="1">
    <location>
        <begin position="118"/>
        <end position="265"/>
    </location>
</feature>
<reference evidence="2" key="1">
    <citation type="submission" date="2020-01" db="EMBL/GenBank/DDBJ databases">
        <title>Identification and distribution of gene clusters putatively required for synthesis of sphingolipid metabolism inhibitors in phylogenetically diverse species of the filamentous fungus Fusarium.</title>
        <authorList>
            <person name="Kim H.-S."/>
            <person name="Busman M."/>
            <person name="Brown D.W."/>
            <person name="Divon H."/>
            <person name="Uhlig S."/>
            <person name="Proctor R.H."/>
        </authorList>
    </citation>
    <scope>NUCLEOTIDE SEQUENCE</scope>
    <source>
        <strain evidence="2">NRRL 31653</strain>
    </source>
</reference>
<sequence>MAAMRGPRIPTGSAAWVADERASALQIVDVEVDEFTYAAHNEFSWLNEHMANIFNENETNIAETFKTPGRLRGKTPRTARKLMTEPRVPLSNVFGGTPSSSANRFAQHLLLQSPQRELVNQAKSSSPRRHAPSPKTAPPTSDEPVEDAPEEPSDDTQAIHSDQDAHMTLEEASEPVPPAKSQPATQGDSGYFGSQDVNPPSFDPMEDEDTSNIDPVALDEAIAFPQPSPSRTSLAKDPIKTSSPIKTQQATTDADVDMEEAQAEP</sequence>